<name>A0A078GHQ0_BRANA</name>
<protein>
    <submittedName>
        <fullName evidence="1">BnaC09g20070D protein</fullName>
    </submittedName>
</protein>
<dbReference type="EMBL" id="LK032183">
    <property type="protein sequence ID" value="CDY25980.1"/>
    <property type="molecule type" value="Genomic_DNA"/>
</dbReference>
<organism evidence="1 2">
    <name type="scientific">Brassica napus</name>
    <name type="common">Rape</name>
    <dbReference type="NCBI Taxonomy" id="3708"/>
    <lineage>
        <taxon>Eukaryota</taxon>
        <taxon>Viridiplantae</taxon>
        <taxon>Streptophyta</taxon>
        <taxon>Embryophyta</taxon>
        <taxon>Tracheophyta</taxon>
        <taxon>Spermatophyta</taxon>
        <taxon>Magnoliopsida</taxon>
        <taxon>eudicotyledons</taxon>
        <taxon>Gunneridae</taxon>
        <taxon>Pentapetalae</taxon>
        <taxon>rosids</taxon>
        <taxon>malvids</taxon>
        <taxon>Brassicales</taxon>
        <taxon>Brassicaceae</taxon>
        <taxon>Brassiceae</taxon>
        <taxon>Brassica</taxon>
    </lineage>
</organism>
<reference evidence="1 2" key="1">
    <citation type="journal article" date="2014" name="Science">
        <title>Plant genetics. Early allopolyploid evolution in the post-Neolithic Brassica napus oilseed genome.</title>
        <authorList>
            <person name="Chalhoub B."/>
            <person name="Denoeud F."/>
            <person name="Liu S."/>
            <person name="Parkin I.A."/>
            <person name="Tang H."/>
            <person name="Wang X."/>
            <person name="Chiquet J."/>
            <person name="Belcram H."/>
            <person name="Tong C."/>
            <person name="Samans B."/>
            <person name="Correa M."/>
            <person name="Da Silva C."/>
            <person name="Just J."/>
            <person name="Falentin C."/>
            <person name="Koh C.S."/>
            <person name="Le Clainche I."/>
            <person name="Bernard M."/>
            <person name="Bento P."/>
            <person name="Noel B."/>
            <person name="Labadie K."/>
            <person name="Alberti A."/>
            <person name="Charles M."/>
            <person name="Arnaud D."/>
            <person name="Guo H."/>
            <person name="Daviaud C."/>
            <person name="Alamery S."/>
            <person name="Jabbari K."/>
            <person name="Zhao M."/>
            <person name="Edger P.P."/>
            <person name="Chelaifa H."/>
            <person name="Tack D."/>
            <person name="Lassalle G."/>
            <person name="Mestiri I."/>
            <person name="Schnel N."/>
            <person name="Le Paslier M.C."/>
            <person name="Fan G."/>
            <person name="Renault V."/>
            <person name="Bayer P.E."/>
            <person name="Golicz A.A."/>
            <person name="Manoli S."/>
            <person name="Lee T.H."/>
            <person name="Thi V.H."/>
            <person name="Chalabi S."/>
            <person name="Hu Q."/>
            <person name="Fan C."/>
            <person name="Tollenaere R."/>
            <person name="Lu Y."/>
            <person name="Battail C."/>
            <person name="Shen J."/>
            <person name="Sidebottom C.H."/>
            <person name="Wang X."/>
            <person name="Canaguier A."/>
            <person name="Chauveau A."/>
            <person name="Berard A."/>
            <person name="Deniot G."/>
            <person name="Guan M."/>
            <person name="Liu Z."/>
            <person name="Sun F."/>
            <person name="Lim Y.P."/>
            <person name="Lyons E."/>
            <person name="Town C.D."/>
            <person name="Bancroft I."/>
            <person name="Wang X."/>
            <person name="Meng J."/>
            <person name="Ma J."/>
            <person name="Pires J.C."/>
            <person name="King G.J."/>
            <person name="Brunel D."/>
            <person name="Delourme R."/>
            <person name="Renard M."/>
            <person name="Aury J.M."/>
            <person name="Adams K.L."/>
            <person name="Batley J."/>
            <person name="Snowdon R.J."/>
            <person name="Tost J."/>
            <person name="Edwards D."/>
            <person name="Zhou Y."/>
            <person name="Hua W."/>
            <person name="Sharpe A.G."/>
            <person name="Paterson A.H."/>
            <person name="Guan C."/>
            <person name="Wincker P."/>
        </authorList>
    </citation>
    <scope>NUCLEOTIDE SEQUENCE [LARGE SCALE GENOMIC DNA]</scope>
    <source>
        <strain evidence="2">cv. Darmor-bzh</strain>
    </source>
</reference>
<accession>A0A078GHQ0</accession>
<sequence length="32" mass="3908">MLRCSCHRESRTPHLALPEKKEEVRFVELKKR</sequence>
<gene>
    <name evidence="1" type="primary">BnaC09g20070D</name>
    <name evidence="1" type="ORF">GSBRNA2T00033509001</name>
</gene>
<dbReference type="AlphaFoldDB" id="A0A078GHQ0"/>
<dbReference type="Proteomes" id="UP000028999">
    <property type="component" value="Unassembled WGS sequence"/>
</dbReference>
<dbReference type="PaxDb" id="3708-A0A078GHQ0"/>
<evidence type="ECO:0000313" key="1">
    <source>
        <dbReference type="EMBL" id="CDY25980.1"/>
    </source>
</evidence>
<dbReference type="Gramene" id="CDY25980">
    <property type="protein sequence ID" value="CDY25980"/>
    <property type="gene ID" value="GSBRNA2T00033509001"/>
</dbReference>
<proteinExistence type="predicted"/>
<keyword evidence="2" id="KW-1185">Reference proteome</keyword>
<evidence type="ECO:0000313" key="2">
    <source>
        <dbReference type="Proteomes" id="UP000028999"/>
    </source>
</evidence>